<evidence type="ECO:0000256" key="4">
    <source>
        <dbReference type="ARBA" id="ARBA00023136"/>
    </source>
</evidence>
<feature type="transmembrane region" description="Helical" evidence="5">
    <location>
        <begin position="307"/>
        <end position="324"/>
    </location>
</feature>
<evidence type="ECO:0000313" key="7">
    <source>
        <dbReference type="EMBL" id="AEB06293.1"/>
    </source>
</evidence>
<feature type="transmembrane region" description="Helical" evidence="5">
    <location>
        <begin position="366"/>
        <end position="388"/>
    </location>
</feature>
<dbReference type="AlphaFoldDB" id="F2NAA7"/>
<evidence type="ECO:0000256" key="5">
    <source>
        <dbReference type="SAM" id="Phobius"/>
    </source>
</evidence>
<dbReference type="STRING" id="700015.Corgl_0166"/>
<dbReference type="Pfam" id="PF12698">
    <property type="entry name" value="ABC2_membrane_3"/>
    <property type="match status" value="1"/>
</dbReference>
<protein>
    <recommendedName>
        <fullName evidence="6">ABC-2 type transporter transmembrane domain-containing protein</fullName>
    </recommendedName>
</protein>
<reference evidence="8" key="1">
    <citation type="journal article" date="2013" name="Stand. Genomic Sci.">
        <title>Complete genome sequence of Coriobacterium glomerans type strain (PW2(T)) from the midgut of Pyrrhocoris apterus L. (red soldier bug).</title>
        <authorList>
            <person name="Stackebrandt E."/>
            <person name="Zeytun A."/>
            <person name="Lapidus A."/>
            <person name="Nolan M."/>
            <person name="Lucas S."/>
            <person name="Hammon N."/>
            <person name="Deshpande S."/>
            <person name="Cheng J.F."/>
            <person name="Tapia R."/>
            <person name="Goodwin L.A."/>
            <person name="Pitluck S."/>
            <person name="Liolios K."/>
            <person name="Pagani I."/>
            <person name="Ivanova N."/>
            <person name="Mavromatis K."/>
            <person name="Mikhailova N."/>
            <person name="Huntemann M."/>
            <person name="Pati A."/>
            <person name="Chen A."/>
            <person name="Palaniappan K."/>
            <person name="Chang Y.J."/>
            <person name="Land M."/>
            <person name="Hauser L."/>
            <person name="Rohde M."/>
            <person name="Pukall R."/>
            <person name="Goker M."/>
            <person name="Detter J.C."/>
            <person name="Woyke T."/>
            <person name="Bristow J."/>
            <person name="Eisen J.A."/>
            <person name="Markowitz V."/>
            <person name="Hugenholtz P."/>
            <person name="Kyrpides N.C."/>
            <person name="Klenk H.P."/>
        </authorList>
    </citation>
    <scope>NUCLEOTIDE SEQUENCE</scope>
    <source>
        <strain evidence="8">ATCC 49209 / DSM 20642 / JCM 10262 / PW2</strain>
    </source>
</reference>
<evidence type="ECO:0000256" key="3">
    <source>
        <dbReference type="ARBA" id="ARBA00022989"/>
    </source>
</evidence>
<gene>
    <name evidence="7" type="ordered locus">Corgl_0166</name>
</gene>
<feature type="transmembrane region" description="Helical" evidence="5">
    <location>
        <begin position="273"/>
        <end position="295"/>
    </location>
</feature>
<keyword evidence="8" id="KW-1185">Reference proteome</keyword>
<dbReference type="eggNOG" id="COG0842">
    <property type="taxonomic scope" value="Bacteria"/>
</dbReference>
<keyword evidence="4 5" id="KW-0472">Membrane</keyword>
<accession>F2NAA7</accession>
<dbReference type="InterPro" id="IPR013525">
    <property type="entry name" value="ABC2_TM"/>
</dbReference>
<dbReference type="GO" id="GO:0140359">
    <property type="term" value="F:ABC-type transporter activity"/>
    <property type="evidence" value="ECO:0007669"/>
    <property type="project" value="InterPro"/>
</dbReference>
<name>F2NAA7_CORGP</name>
<dbReference type="EMBL" id="CP002628">
    <property type="protein sequence ID" value="AEB06293.1"/>
    <property type="molecule type" value="Genomic_DNA"/>
</dbReference>
<dbReference type="Proteomes" id="UP000006851">
    <property type="component" value="Chromosome"/>
</dbReference>
<sequence>MWTTYAMTVRVMLRTPRTLFWVLFFPLLLSTGFFFIFSSVRTEGAVKPVPVAIVRDGRWDGSAFAQVIDGMTKLSGAGLLGVREVGDAAAGARLLRAGEVDGVFEVDGTGEPTLTIGPSSGSSGSPSVSDLNTAILKMLASSYVQHAWLLRGIAAQDPAALADFAKTRHALESRASIRRVSLTHVAPDPAARYFYALLAMATMLAAQLASSAVGEAQPNISRLGARRGIGGISRARQLIGALLGAWTVSFLCGGVLVGYLRLVCGVDFGGRDALCLVAVGVGSLVASAVGGLLGSLPIPGGRGAREAVISAVTLLLSAFTGLYGDSTMAFADRVARAVPLAAWLNPVKLISDVFYSLYCYDALAPFTWRLIACLGWAVVLLVAATRFFRRQRYEHL</sequence>
<keyword evidence="3 5" id="KW-1133">Transmembrane helix</keyword>
<evidence type="ECO:0000259" key="6">
    <source>
        <dbReference type="Pfam" id="PF12698"/>
    </source>
</evidence>
<proteinExistence type="predicted"/>
<dbReference type="HOGENOM" id="CLU_055441_0_0_11"/>
<dbReference type="OrthoDB" id="3240057at2"/>
<evidence type="ECO:0000256" key="2">
    <source>
        <dbReference type="ARBA" id="ARBA00022692"/>
    </source>
</evidence>
<dbReference type="GO" id="GO:0016020">
    <property type="term" value="C:membrane"/>
    <property type="evidence" value="ECO:0007669"/>
    <property type="project" value="UniProtKB-SubCell"/>
</dbReference>
<dbReference type="KEGG" id="cgo:Corgl_0166"/>
<evidence type="ECO:0000256" key="1">
    <source>
        <dbReference type="ARBA" id="ARBA00004141"/>
    </source>
</evidence>
<keyword evidence="2 5" id="KW-0812">Transmembrane</keyword>
<feature type="domain" description="ABC-2 type transporter transmembrane" evidence="6">
    <location>
        <begin position="17"/>
        <end position="385"/>
    </location>
</feature>
<feature type="transmembrane region" description="Helical" evidence="5">
    <location>
        <begin position="193"/>
        <end position="217"/>
    </location>
</feature>
<evidence type="ECO:0000313" key="8">
    <source>
        <dbReference type="Proteomes" id="UP000006851"/>
    </source>
</evidence>
<comment type="subcellular location">
    <subcellularLocation>
        <location evidence="1">Membrane</location>
        <topology evidence="1">Multi-pass membrane protein</topology>
    </subcellularLocation>
</comment>
<organism evidence="7 8">
    <name type="scientific">Coriobacterium glomerans (strain ATCC 49209 / DSM 20642 / JCM 10262 / PW2)</name>
    <dbReference type="NCBI Taxonomy" id="700015"/>
    <lineage>
        <taxon>Bacteria</taxon>
        <taxon>Bacillati</taxon>
        <taxon>Actinomycetota</taxon>
        <taxon>Coriobacteriia</taxon>
        <taxon>Coriobacteriales</taxon>
        <taxon>Coriobacteriaceae</taxon>
        <taxon>Coriobacterium</taxon>
    </lineage>
</organism>
<feature type="transmembrane region" description="Helical" evidence="5">
    <location>
        <begin position="238"/>
        <end position="261"/>
    </location>
</feature>